<dbReference type="Gene3D" id="1.10.3470.10">
    <property type="entry name" value="ABC transporter involved in vitamin B12 uptake, BtuC"/>
    <property type="match status" value="1"/>
</dbReference>
<keyword evidence="9 14" id="KW-1133">Transmembrane helix</keyword>
<gene>
    <name evidence="15" type="primary">znuB</name>
    <name evidence="15" type="ORF">THIAE_01140</name>
</gene>
<comment type="function">
    <text evidence="1">Involved in the high-affinity zinc uptake transport system.</text>
</comment>
<dbReference type="InterPro" id="IPR001626">
    <property type="entry name" value="ABC_TroCD"/>
</dbReference>
<evidence type="ECO:0000256" key="14">
    <source>
        <dbReference type="SAM" id="Phobius"/>
    </source>
</evidence>
<evidence type="ECO:0000256" key="9">
    <source>
        <dbReference type="ARBA" id="ARBA00022989"/>
    </source>
</evidence>
<organism evidence="15 16">
    <name type="scientific">Thiomicrospira aerophila AL3</name>
    <dbReference type="NCBI Taxonomy" id="717772"/>
    <lineage>
        <taxon>Bacteria</taxon>
        <taxon>Pseudomonadati</taxon>
        <taxon>Pseudomonadota</taxon>
        <taxon>Gammaproteobacteria</taxon>
        <taxon>Thiotrichales</taxon>
        <taxon>Piscirickettsiaceae</taxon>
        <taxon>Thiomicrospira</taxon>
    </lineage>
</organism>
<dbReference type="SUPFAM" id="SSF81345">
    <property type="entry name" value="ABC transporter involved in vitamin B12 uptake, BtuC"/>
    <property type="match status" value="1"/>
</dbReference>
<feature type="transmembrane region" description="Helical" evidence="14">
    <location>
        <begin position="214"/>
        <end position="236"/>
    </location>
</feature>
<feature type="transmembrane region" description="Helical" evidence="14">
    <location>
        <begin position="175"/>
        <end position="202"/>
    </location>
</feature>
<evidence type="ECO:0000256" key="4">
    <source>
        <dbReference type="ARBA" id="ARBA00022448"/>
    </source>
</evidence>
<dbReference type="HOGENOM" id="CLU_028808_3_2_6"/>
<evidence type="ECO:0000256" key="13">
    <source>
        <dbReference type="RuleBase" id="RU003943"/>
    </source>
</evidence>
<evidence type="ECO:0000256" key="5">
    <source>
        <dbReference type="ARBA" id="ARBA00022475"/>
    </source>
</evidence>
<dbReference type="GO" id="GO:0055085">
    <property type="term" value="P:transmembrane transport"/>
    <property type="evidence" value="ECO:0007669"/>
    <property type="project" value="InterPro"/>
</dbReference>
<evidence type="ECO:0000256" key="3">
    <source>
        <dbReference type="ARBA" id="ARBA00008034"/>
    </source>
</evidence>
<evidence type="ECO:0000313" key="15">
    <source>
        <dbReference type="EMBL" id="AHF00548.1"/>
    </source>
</evidence>
<dbReference type="EMBL" id="CP007030">
    <property type="protein sequence ID" value="AHF00548.1"/>
    <property type="molecule type" value="Genomic_DNA"/>
</dbReference>
<dbReference type="GO" id="GO:0043190">
    <property type="term" value="C:ATP-binding cassette (ABC) transporter complex"/>
    <property type="evidence" value="ECO:0007669"/>
    <property type="project" value="InterPro"/>
</dbReference>
<dbReference type="KEGG" id="tao:THIAE_01140"/>
<feature type="transmembrane region" description="Helical" evidence="14">
    <location>
        <begin position="125"/>
        <end position="146"/>
    </location>
</feature>
<dbReference type="InterPro" id="IPR037294">
    <property type="entry name" value="ABC_BtuC-like"/>
</dbReference>
<dbReference type="GO" id="GO:0010043">
    <property type="term" value="P:response to zinc ion"/>
    <property type="evidence" value="ECO:0007669"/>
    <property type="project" value="TreeGrafter"/>
</dbReference>
<dbReference type="STRING" id="717772.THIAE_01140"/>
<evidence type="ECO:0000256" key="11">
    <source>
        <dbReference type="ARBA" id="ARBA00023136"/>
    </source>
</evidence>
<dbReference type="Proteomes" id="UP000005380">
    <property type="component" value="Chromosome"/>
</dbReference>
<dbReference type="AlphaFoldDB" id="W0DTD6"/>
<dbReference type="PANTHER" id="PTHR30477:SF23">
    <property type="entry name" value="HIGH-AFFINITY ZINC UPTAKE SYSTEM MEMBRANE PROTEIN ZNUB"/>
    <property type="match status" value="1"/>
</dbReference>
<keyword evidence="11 14" id="KW-0472">Membrane</keyword>
<feature type="transmembrane region" description="Helical" evidence="14">
    <location>
        <begin position="6"/>
        <end position="29"/>
    </location>
</feature>
<evidence type="ECO:0000256" key="1">
    <source>
        <dbReference type="ARBA" id="ARBA00002313"/>
    </source>
</evidence>
<keyword evidence="5" id="KW-1003">Cell membrane</keyword>
<protein>
    <recommendedName>
        <fullName evidence="12">High-affinity zinc uptake system membrane protein ZnuB</fullName>
    </recommendedName>
</protein>
<reference evidence="15 16" key="1">
    <citation type="submission" date="2013-12" db="EMBL/GenBank/DDBJ databases">
        <authorList>
            <consortium name="DOE Joint Genome Institute"/>
            <person name="Kappler U."/>
            <person name="Huntemann M."/>
            <person name="Han J."/>
            <person name="Chen A."/>
            <person name="Kyrpides N."/>
            <person name="Mavromatis K."/>
            <person name="Markowitz V."/>
            <person name="Palaniappan K."/>
            <person name="Ivanova N."/>
            <person name="Schaumberg A."/>
            <person name="Pati A."/>
            <person name="Liolios K."/>
            <person name="Nordberg H.P."/>
            <person name="Cantor M.N."/>
            <person name="Hua S.X."/>
            <person name="Woyke T."/>
        </authorList>
    </citation>
    <scope>NUCLEOTIDE SEQUENCE [LARGE SCALE GENOMIC DNA]</scope>
    <source>
        <strain evidence="16">AL2</strain>
    </source>
</reference>
<evidence type="ECO:0000256" key="8">
    <source>
        <dbReference type="ARBA" id="ARBA00022906"/>
    </source>
</evidence>
<dbReference type="Pfam" id="PF00950">
    <property type="entry name" value="ABC-3"/>
    <property type="match status" value="1"/>
</dbReference>
<feature type="transmembrane region" description="Helical" evidence="14">
    <location>
        <begin position="86"/>
        <end position="104"/>
    </location>
</feature>
<keyword evidence="6 13" id="KW-0812">Transmembrane</keyword>
<sequence>MLDYFIWLALAGGLLTAWIAAPLGLFVVWQRQAYFGETLAHSALLGVGIGLMLSINLSLAILMTSFLLVISLHFLKRHTQLANDTLLGILAHGSLASGLVLVALQSGVNIDIMSFLFGDILNLNLYDLLLMVAIAGLVILFLSTQWQGLINLTLNPDLAQVEGVAVSRLQLQMTLLLALVIAMSMKVVGILLITSLLILPAATARRWAHSPEQMLVFAVMLASIAILLGLGLSWHLDVPTGPAIVVCALGLFLLTLLLQALRPRAA</sequence>
<keyword evidence="10" id="KW-0406">Ion transport</keyword>
<keyword evidence="4 13" id="KW-0813">Transport</keyword>
<accession>W0DTD6</accession>
<name>W0DTD6_9GAMM</name>
<comment type="subcellular location">
    <subcellularLocation>
        <location evidence="2 13">Cell membrane</location>
        <topology evidence="2 13">Multi-pass membrane protein</topology>
    </subcellularLocation>
</comment>
<dbReference type="PANTHER" id="PTHR30477">
    <property type="entry name" value="ABC-TRANSPORTER METAL-BINDING PROTEIN"/>
    <property type="match status" value="1"/>
</dbReference>
<comment type="similarity">
    <text evidence="3 13">Belongs to the ABC-3 integral membrane protein family.</text>
</comment>
<evidence type="ECO:0000256" key="6">
    <source>
        <dbReference type="ARBA" id="ARBA00022692"/>
    </source>
</evidence>
<dbReference type="eggNOG" id="COG1108">
    <property type="taxonomic scope" value="Bacteria"/>
</dbReference>
<evidence type="ECO:0000256" key="2">
    <source>
        <dbReference type="ARBA" id="ARBA00004651"/>
    </source>
</evidence>
<dbReference type="RefSeq" id="WP_006459533.1">
    <property type="nucleotide sequence ID" value="NZ_CP007030.1"/>
</dbReference>
<keyword evidence="16" id="KW-1185">Reference proteome</keyword>
<evidence type="ECO:0000256" key="10">
    <source>
        <dbReference type="ARBA" id="ARBA00023065"/>
    </source>
</evidence>
<dbReference type="InParanoid" id="W0DTD6"/>
<feature type="transmembrane region" description="Helical" evidence="14">
    <location>
        <begin position="242"/>
        <end position="261"/>
    </location>
</feature>
<evidence type="ECO:0000313" key="16">
    <source>
        <dbReference type="Proteomes" id="UP000005380"/>
    </source>
</evidence>
<evidence type="ECO:0000256" key="7">
    <source>
        <dbReference type="ARBA" id="ARBA00022833"/>
    </source>
</evidence>
<dbReference type="FunCoup" id="W0DTD6">
    <property type="interactions" value="273"/>
</dbReference>
<keyword evidence="8" id="KW-0864">Zinc transport</keyword>
<dbReference type="OrthoDB" id="9783937at2"/>
<feature type="transmembrane region" description="Helical" evidence="14">
    <location>
        <begin position="41"/>
        <end position="74"/>
    </location>
</feature>
<evidence type="ECO:0000256" key="12">
    <source>
        <dbReference type="ARBA" id="ARBA00040080"/>
    </source>
</evidence>
<proteinExistence type="inferred from homology"/>
<dbReference type="GO" id="GO:0006829">
    <property type="term" value="P:zinc ion transport"/>
    <property type="evidence" value="ECO:0007669"/>
    <property type="project" value="UniProtKB-KW"/>
</dbReference>
<keyword evidence="7" id="KW-0862">Zinc</keyword>